<dbReference type="InterPro" id="IPR002068">
    <property type="entry name" value="A-crystallin/Hsp20_dom"/>
</dbReference>
<comment type="caution">
    <text evidence="4">The sequence shown here is derived from an EMBL/GenBank/DDBJ whole genome shotgun (WGS) entry which is preliminary data.</text>
</comment>
<proteinExistence type="inferred from homology"/>
<sequence length="175" mass="20789">MAQHWRKITMQVPWRRLLIHRQNATPIRNFWGFNRPSEFRSLIRDMDRSIERLERELIDKFPFRGLLPRMTMIPIQGVESRSDTFHMNIDVDGYKPEEIKLSLKNNILTIHAKMDRIADDGSKYHQEYTRELTLPENVDLSELKTYLGNNGILRLEAAYKPTLEEKPKEIPVSRD</sequence>
<dbReference type="GO" id="GO:0005634">
    <property type="term" value="C:nucleus"/>
    <property type="evidence" value="ECO:0007669"/>
    <property type="project" value="TreeGrafter"/>
</dbReference>
<name>A0AAD8EBG9_DIPPU</name>
<dbReference type="GO" id="GO:0005737">
    <property type="term" value="C:cytoplasm"/>
    <property type="evidence" value="ECO:0007669"/>
    <property type="project" value="TreeGrafter"/>
</dbReference>
<dbReference type="GO" id="GO:0009408">
    <property type="term" value="P:response to heat"/>
    <property type="evidence" value="ECO:0007669"/>
    <property type="project" value="TreeGrafter"/>
</dbReference>
<dbReference type="PRINTS" id="PR00299">
    <property type="entry name" value="ACRYSTALLIN"/>
</dbReference>
<dbReference type="PANTHER" id="PTHR45640">
    <property type="entry name" value="HEAT SHOCK PROTEIN HSP-12.2-RELATED"/>
    <property type="match status" value="1"/>
</dbReference>
<dbReference type="Gene3D" id="2.60.40.790">
    <property type="match status" value="1"/>
</dbReference>
<dbReference type="AlphaFoldDB" id="A0AAD8EBG9"/>
<dbReference type="PROSITE" id="PS01031">
    <property type="entry name" value="SHSP"/>
    <property type="match status" value="1"/>
</dbReference>
<dbReference type="InterPro" id="IPR001436">
    <property type="entry name" value="Alpha-crystallin/sHSP_animal"/>
</dbReference>
<evidence type="ECO:0000313" key="4">
    <source>
        <dbReference type="EMBL" id="KAJ9584188.1"/>
    </source>
</evidence>
<evidence type="ECO:0000259" key="3">
    <source>
        <dbReference type="PROSITE" id="PS01031"/>
    </source>
</evidence>
<dbReference type="Proteomes" id="UP001233999">
    <property type="component" value="Unassembled WGS sequence"/>
</dbReference>
<feature type="domain" description="SHSP" evidence="3">
    <location>
        <begin position="66"/>
        <end position="175"/>
    </location>
</feature>
<dbReference type="GO" id="GO:0051082">
    <property type="term" value="F:unfolded protein binding"/>
    <property type="evidence" value="ECO:0007669"/>
    <property type="project" value="TreeGrafter"/>
</dbReference>
<dbReference type="EMBL" id="JASPKZ010007449">
    <property type="protein sequence ID" value="KAJ9584188.1"/>
    <property type="molecule type" value="Genomic_DNA"/>
</dbReference>
<dbReference type="Pfam" id="PF00011">
    <property type="entry name" value="HSP20"/>
    <property type="match status" value="1"/>
</dbReference>
<reference evidence="4" key="2">
    <citation type="submission" date="2023-05" db="EMBL/GenBank/DDBJ databases">
        <authorList>
            <person name="Fouks B."/>
        </authorList>
    </citation>
    <scope>NUCLEOTIDE SEQUENCE</scope>
    <source>
        <strain evidence="4">Stay&amp;Tobe</strain>
        <tissue evidence="4">Testes</tissue>
    </source>
</reference>
<reference evidence="4" key="1">
    <citation type="journal article" date="2023" name="IScience">
        <title>Live-bearing cockroach genome reveals convergent evolutionary mechanisms linked to viviparity in insects and beyond.</title>
        <authorList>
            <person name="Fouks B."/>
            <person name="Harrison M.C."/>
            <person name="Mikhailova A.A."/>
            <person name="Marchal E."/>
            <person name="English S."/>
            <person name="Carruthers M."/>
            <person name="Jennings E.C."/>
            <person name="Chiamaka E.L."/>
            <person name="Frigard R.A."/>
            <person name="Pippel M."/>
            <person name="Attardo G.M."/>
            <person name="Benoit J.B."/>
            <person name="Bornberg-Bauer E."/>
            <person name="Tobe S.S."/>
        </authorList>
    </citation>
    <scope>NUCLEOTIDE SEQUENCE</scope>
    <source>
        <strain evidence="4">Stay&amp;Tobe</strain>
    </source>
</reference>
<dbReference type="PANTHER" id="PTHR45640:SF26">
    <property type="entry name" value="RE23625P"/>
    <property type="match status" value="1"/>
</dbReference>
<evidence type="ECO:0000313" key="5">
    <source>
        <dbReference type="Proteomes" id="UP001233999"/>
    </source>
</evidence>
<evidence type="ECO:0000256" key="1">
    <source>
        <dbReference type="PROSITE-ProRule" id="PRU00285"/>
    </source>
</evidence>
<keyword evidence="5" id="KW-1185">Reference proteome</keyword>
<dbReference type="GO" id="GO:0042026">
    <property type="term" value="P:protein refolding"/>
    <property type="evidence" value="ECO:0007669"/>
    <property type="project" value="TreeGrafter"/>
</dbReference>
<organism evidence="4 5">
    <name type="scientific">Diploptera punctata</name>
    <name type="common">Pacific beetle cockroach</name>
    <dbReference type="NCBI Taxonomy" id="6984"/>
    <lineage>
        <taxon>Eukaryota</taxon>
        <taxon>Metazoa</taxon>
        <taxon>Ecdysozoa</taxon>
        <taxon>Arthropoda</taxon>
        <taxon>Hexapoda</taxon>
        <taxon>Insecta</taxon>
        <taxon>Pterygota</taxon>
        <taxon>Neoptera</taxon>
        <taxon>Polyneoptera</taxon>
        <taxon>Dictyoptera</taxon>
        <taxon>Blattodea</taxon>
        <taxon>Blaberoidea</taxon>
        <taxon>Blaberidae</taxon>
        <taxon>Diplopterinae</taxon>
        <taxon>Diploptera</taxon>
    </lineage>
</organism>
<protein>
    <recommendedName>
        <fullName evidence="3">SHSP domain-containing protein</fullName>
    </recommendedName>
</protein>
<dbReference type="InterPro" id="IPR008978">
    <property type="entry name" value="HSP20-like_chaperone"/>
</dbReference>
<accession>A0AAD8EBG9</accession>
<comment type="similarity">
    <text evidence="1 2">Belongs to the small heat shock protein (HSP20) family.</text>
</comment>
<dbReference type="SUPFAM" id="SSF49764">
    <property type="entry name" value="HSP20-like chaperones"/>
    <property type="match status" value="1"/>
</dbReference>
<evidence type="ECO:0000256" key="2">
    <source>
        <dbReference type="RuleBase" id="RU003616"/>
    </source>
</evidence>
<gene>
    <name evidence="4" type="ORF">L9F63_021485</name>
</gene>
<dbReference type="CDD" id="cd06526">
    <property type="entry name" value="metazoan_ACD"/>
    <property type="match status" value="1"/>
</dbReference>